<evidence type="ECO:0000256" key="2">
    <source>
        <dbReference type="ARBA" id="ARBA00022737"/>
    </source>
</evidence>
<dbReference type="SUPFAM" id="SSF50978">
    <property type="entry name" value="WD40 repeat-like"/>
    <property type="match status" value="1"/>
</dbReference>
<dbReference type="AlphaFoldDB" id="A0A9P3GL22"/>
<evidence type="ECO:0000256" key="1">
    <source>
        <dbReference type="ARBA" id="ARBA00022574"/>
    </source>
</evidence>
<dbReference type="EMBL" id="BPQB01000069">
    <property type="protein sequence ID" value="GJE97235.1"/>
    <property type="molecule type" value="Genomic_DNA"/>
</dbReference>
<feature type="region of interest" description="Disordered" evidence="4">
    <location>
        <begin position="287"/>
        <end position="317"/>
    </location>
</feature>
<dbReference type="InterPro" id="IPR036322">
    <property type="entry name" value="WD40_repeat_dom_sf"/>
</dbReference>
<feature type="repeat" description="WD" evidence="3">
    <location>
        <begin position="529"/>
        <end position="571"/>
    </location>
</feature>
<dbReference type="Gene3D" id="2.130.10.10">
    <property type="entry name" value="YVTN repeat-like/Quinoprotein amine dehydrogenase"/>
    <property type="match status" value="2"/>
</dbReference>
<dbReference type="PROSITE" id="PS50082">
    <property type="entry name" value="WD_REPEATS_2"/>
    <property type="match status" value="1"/>
</dbReference>
<keyword evidence="1 3" id="KW-0853">WD repeat</keyword>
<dbReference type="OrthoDB" id="340259at2759"/>
<comment type="caution">
    <text evidence="5">The sequence shown here is derived from an EMBL/GenBank/DDBJ whole genome shotgun (WGS) entry which is preliminary data.</text>
</comment>
<dbReference type="Proteomes" id="UP000703269">
    <property type="component" value="Unassembled WGS sequence"/>
</dbReference>
<dbReference type="InterPro" id="IPR015943">
    <property type="entry name" value="WD40/YVTN_repeat-like_dom_sf"/>
</dbReference>
<feature type="compositionally biased region" description="Basic and acidic residues" evidence="4">
    <location>
        <begin position="290"/>
        <end position="308"/>
    </location>
</feature>
<dbReference type="SMART" id="SM00320">
    <property type="entry name" value="WD40"/>
    <property type="match status" value="4"/>
</dbReference>
<dbReference type="Pfam" id="PF00400">
    <property type="entry name" value="WD40"/>
    <property type="match status" value="1"/>
</dbReference>
<dbReference type="InterPro" id="IPR001680">
    <property type="entry name" value="WD40_rpt"/>
</dbReference>
<keyword evidence="2" id="KW-0677">Repeat</keyword>
<name>A0A9P3GL22_9APHY</name>
<accession>A0A9P3GL22</accession>
<sequence length="797" mass="87045">MYRLHRFPSAPDKIYSSSLKTLYLGHGMWYPEPHESGEPQIGDVGFLKEGAFIRLFNLDTAAPEKKVTYWDPPFEISDPPPRGSFKIDHRARPLVPRHYRSHGVQRQRYHASASLSTGAGVSLGIDAEYTCKASQGAVLALKSEAHAQTIFENIDLKEYVLRHHDSWCTYVRDVLRQNVKPSAIVMVSGWVKTDPDWAAAAFSNVSSRRGASLTAGAGSSASVDAGFEQTDSVDGPEMHRHGEHYLGLGPGTPGLPARDQSVFLKRYKVRRRLGIVRTVVAGAGYHRLPRGSDGRGGDDDEHVERGMDLDEGESEPEVPDLVDTLLDYMFETTSVETAVASDDDVACIVGEDPVEEFASLLRARQPPVEVDGSVGFLRKEGIIRHQRERDVARRAITKADVIMSPNISMDGASKLDDVRVFVGPTAADVHPLKLGAFTFIDSHSPSNECTCFTLSPDGKLLVASFGTSSILLWRMADGLLIQQLQNKEDSGKIACLGFSPDGKDVLSGLLVGAMATVWDYRTGAVALRLGPHQSGVTAIACSPYESRIVTGDCADSTVHVWDRQTGQNLANFRGPKEHIIHEITFIPPTVDSANVYVRSLSQGLVYNLRSSILSCRIDPLGDMPVGEGVFSRSVSHHGNRVLVKTIDQGLQLLDTRSGELCIAIPNSDHFTFPAAFSPDDKEVYATCTDADAAHSFDSRTGEPRHRYEVSGPVIAGAYSPDGAYIAFCTRSGNVHVHDPMSGSFLAKVHSAVGILDPRSLWTPDMAFVQDGRNLVVRKYDIPGAIRILNISDMMRAR</sequence>
<gene>
    <name evidence="5" type="ORF">PsYK624_134500</name>
</gene>
<proteinExistence type="predicted"/>
<evidence type="ECO:0000313" key="6">
    <source>
        <dbReference type="Proteomes" id="UP000703269"/>
    </source>
</evidence>
<keyword evidence="6" id="KW-1185">Reference proteome</keyword>
<evidence type="ECO:0000313" key="5">
    <source>
        <dbReference type="EMBL" id="GJE97235.1"/>
    </source>
</evidence>
<dbReference type="PANTHER" id="PTHR19848:SF8">
    <property type="entry name" value="F-BOX AND WD REPEAT DOMAIN CONTAINING 7"/>
    <property type="match status" value="1"/>
</dbReference>
<dbReference type="PANTHER" id="PTHR19848">
    <property type="entry name" value="WD40 REPEAT PROTEIN"/>
    <property type="match status" value="1"/>
</dbReference>
<protein>
    <submittedName>
        <fullName evidence="5">WD40 repeat domain-containing protein</fullName>
    </submittedName>
</protein>
<evidence type="ECO:0000256" key="3">
    <source>
        <dbReference type="PROSITE-ProRule" id="PRU00221"/>
    </source>
</evidence>
<evidence type="ECO:0000256" key="4">
    <source>
        <dbReference type="SAM" id="MobiDB-lite"/>
    </source>
</evidence>
<reference evidence="5 6" key="1">
    <citation type="submission" date="2021-08" db="EMBL/GenBank/DDBJ databases">
        <title>Draft Genome Sequence of Phanerochaete sordida strain YK-624.</title>
        <authorList>
            <person name="Mori T."/>
            <person name="Dohra H."/>
            <person name="Suzuki T."/>
            <person name="Kawagishi H."/>
            <person name="Hirai H."/>
        </authorList>
    </citation>
    <scope>NUCLEOTIDE SEQUENCE [LARGE SCALE GENOMIC DNA]</scope>
    <source>
        <strain evidence="5 6">YK-624</strain>
    </source>
</reference>
<organism evidence="5 6">
    <name type="scientific">Phanerochaete sordida</name>
    <dbReference type="NCBI Taxonomy" id="48140"/>
    <lineage>
        <taxon>Eukaryota</taxon>
        <taxon>Fungi</taxon>
        <taxon>Dikarya</taxon>
        <taxon>Basidiomycota</taxon>
        <taxon>Agaricomycotina</taxon>
        <taxon>Agaricomycetes</taxon>
        <taxon>Polyporales</taxon>
        <taxon>Phanerochaetaceae</taxon>
        <taxon>Phanerochaete</taxon>
    </lineage>
</organism>